<sequence length="371" mass="44595">MNNLFKPFYEKERLARKENDIEALKQIFIDMVKLCESEEEIVSLIKVLSVRRGQHIEAIRFIIQYVYKENNSTNFMKLLLKEIIEGKIYLERERVEFTTELKNRYGDTKEALDIILEVPIETFTLVEESTKIKYQLEQLRLCLVTKDWIKASIIMKRIRQKYFEENNAIDEKHLFYKYKIEYCVGQELFYEASKNLFLFNEKDSIIFSTFYCLISTLKDTTRENKQKQLEILKNHKNNDDFLRKIIVMFNGNLLINKQQVSEELLNFFNLPQYKTNLKEAIDEHNYFIIEKYYSVINLETFCFLMDIDEVNLINKILYMVNNNYTSCKINQKKKIVVFDSKIFNDSVDDVMNKLINVGHMIHKERLKYNTK</sequence>
<dbReference type="InterPro" id="IPR054559">
    <property type="entry name" value="PSMD12-CSN4-like_N"/>
</dbReference>
<organism evidence="3 4">
    <name type="scientific">Vairimorpha apis BRL 01</name>
    <dbReference type="NCBI Taxonomy" id="1037528"/>
    <lineage>
        <taxon>Eukaryota</taxon>
        <taxon>Fungi</taxon>
        <taxon>Fungi incertae sedis</taxon>
        <taxon>Microsporidia</taxon>
        <taxon>Nosematidae</taxon>
        <taxon>Vairimorpha</taxon>
    </lineage>
</organism>
<name>T0MBK8_9MICR</name>
<dbReference type="InterPro" id="IPR036388">
    <property type="entry name" value="WH-like_DNA-bd_sf"/>
</dbReference>
<dbReference type="OrthoDB" id="268763at2759"/>
<gene>
    <name evidence="3" type="ORF">NAPIS_ORF01869</name>
</gene>
<dbReference type="InterPro" id="IPR040134">
    <property type="entry name" value="PSMD12/CSN4"/>
</dbReference>
<dbReference type="SUPFAM" id="SSF46785">
    <property type="entry name" value="Winged helix' DNA-binding domain"/>
    <property type="match status" value="1"/>
</dbReference>
<dbReference type="InterPro" id="IPR000717">
    <property type="entry name" value="PCI_dom"/>
</dbReference>
<dbReference type="HOGENOM" id="CLU_055005_0_0_1"/>
<feature type="domain" description="PSMD12/CSN4-like N-terminal" evidence="2">
    <location>
        <begin position="12"/>
        <end position="204"/>
    </location>
</feature>
<dbReference type="GO" id="GO:0005737">
    <property type="term" value="C:cytoplasm"/>
    <property type="evidence" value="ECO:0007669"/>
    <property type="project" value="TreeGrafter"/>
</dbReference>
<dbReference type="InterPro" id="IPR036390">
    <property type="entry name" value="WH_DNA-bd_sf"/>
</dbReference>
<dbReference type="Pfam" id="PF01399">
    <property type="entry name" value="PCI"/>
    <property type="match status" value="1"/>
</dbReference>
<proteinExistence type="predicted"/>
<dbReference type="EMBL" id="KE647274">
    <property type="protein sequence ID" value="EQB60566.1"/>
    <property type="molecule type" value="Genomic_DNA"/>
</dbReference>
<evidence type="ECO:0000313" key="3">
    <source>
        <dbReference type="EMBL" id="EQB60566.1"/>
    </source>
</evidence>
<dbReference type="AlphaFoldDB" id="T0MBK8"/>
<evidence type="ECO:0000259" key="2">
    <source>
        <dbReference type="Pfam" id="PF22241"/>
    </source>
</evidence>
<dbReference type="Proteomes" id="UP000053780">
    <property type="component" value="Unassembled WGS sequence"/>
</dbReference>
<dbReference type="PANTHER" id="PTHR10855:SF1">
    <property type="entry name" value="26S PROTEASOME NON-ATPASE REGULATORY SUBUNIT 12"/>
    <property type="match status" value="1"/>
</dbReference>
<accession>T0MBK8</accession>
<keyword evidence="4" id="KW-1185">Reference proteome</keyword>
<dbReference type="GO" id="GO:0008541">
    <property type="term" value="C:proteasome regulatory particle, lid subcomplex"/>
    <property type="evidence" value="ECO:0007669"/>
    <property type="project" value="TreeGrafter"/>
</dbReference>
<protein>
    <submittedName>
        <fullName evidence="3">26s proteasome regulatory complex component</fullName>
    </submittedName>
</protein>
<reference evidence="3 4" key="1">
    <citation type="journal article" date="2013" name="BMC Genomics">
        <title>Genome sequencing and comparative genomics of honey bee microsporidia, Nosema apis reveal novel insights into host-parasite interactions.</title>
        <authorList>
            <person name="Chen Yp."/>
            <person name="Pettis J.S."/>
            <person name="Zhao Y."/>
            <person name="Liu X."/>
            <person name="Tallon L.J."/>
            <person name="Sadzewicz L.D."/>
            <person name="Li R."/>
            <person name="Zheng H."/>
            <person name="Huang S."/>
            <person name="Zhang X."/>
            <person name="Hamilton M.C."/>
            <person name="Pernal S.F."/>
            <person name="Melathopoulos A.P."/>
            <person name="Yan X."/>
            <person name="Evans J.D."/>
        </authorList>
    </citation>
    <scope>NUCLEOTIDE SEQUENCE [LARGE SCALE GENOMIC DNA]</scope>
    <source>
        <strain evidence="3 4">BRL 01</strain>
    </source>
</reference>
<evidence type="ECO:0000259" key="1">
    <source>
        <dbReference type="Pfam" id="PF01399"/>
    </source>
</evidence>
<feature type="domain" description="PCI" evidence="1">
    <location>
        <begin position="258"/>
        <end position="339"/>
    </location>
</feature>
<evidence type="ECO:0000313" key="4">
    <source>
        <dbReference type="Proteomes" id="UP000053780"/>
    </source>
</evidence>
<dbReference type="PANTHER" id="PTHR10855">
    <property type="entry name" value="26S PROTEASOME NON-ATPASE REGULATORY SUBUNIT 12/COP9 SIGNALOSOME COMPLEX SUBUNIT 4"/>
    <property type="match status" value="1"/>
</dbReference>
<dbReference type="VEuPathDB" id="MicrosporidiaDB:NAPIS_ORF01869"/>
<dbReference type="Gene3D" id="1.10.10.10">
    <property type="entry name" value="Winged helix-like DNA-binding domain superfamily/Winged helix DNA-binding domain"/>
    <property type="match status" value="1"/>
</dbReference>
<dbReference type="Pfam" id="PF22241">
    <property type="entry name" value="PSMD12-CSN4_N"/>
    <property type="match status" value="1"/>
</dbReference>
<keyword evidence="3" id="KW-0647">Proteasome</keyword>